<comment type="similarity">
    <text evidence="1">Belongs to the PP2C family.</text>
</comment>
<comment type="cofactor">
    <cofactor evidence="1">
        <name>Mn(2+)</name>
        <dbReference type="ChEBI" id="CHEBI:29035"/>
    </cofactor>
</comment>
<keyword evidence="1" id="KW-0904">Protein phosphatase</keyword>
<dbReference type="Pfam" id="PF07228">
    <property type="entry name" value="SpoIIE"/>
    <property type="match status" value="1"/>
</dbReference>
<dbReference type="AlphaFoldDB" id="A0AAU9JIR6"/>
<dbReference type="InterPro" id="IPR001932">
    <property type="entry name" value="PPM-type_phosphatase-like_dom"/>
</dbReference>
<feature type="domain" description="PPM-type phosphatase" evidence="2">
    <location>
        <begin position="13"/>
        <end position="259"/>
    </location>
</feature>
<keyword evidence="1" id="KW-0464">Manganese</keyword>
<dbReference type="Proteomes" id="UP001162131">
    <property type="component" value="Unassembled WGS sequence"/>
</dbReference>
<keyword evidence="4" id="KW-1185">Reference proteome</keyword>
<dbReference type="InterPro" id="IPR039123">
    <property type="entry name" value="PPTC7"/>
</dbReference>
<keyword evidence="1" id="KW-0460">Magnesium</keyword>
<gene>
    <name evidence="3" type="ORF">BSTOLATCC_MIC43190</name>
</gene>
<dbReference type="GO" id="GO:0046872">
    <property type="term" value="F:metal ion binding"/>
    <property type="evidence" value="ECO:0007669"/>
    <property type="project" value="UniProtKB-UniRule"/>
</dbReference>
<accession>A0AAU9JIR6</accession>
<dbReference type="Gene3D" id="3.60.40.10">
    <property type="entry name" value="PPM-type phosphatase domain"/>
    <property type="match status" value="1"/>
</dbReference>
<dbReference type="EMBL" id="CAJZBQ010000043">
    <property type="protein sequence ID" value="CAG9327147.1"/>
    <property type="molecule type" value="Genomic_DNA"/>
</dbReference>
<dbReference type="GO" id="GO:0004722">
    <property type="term" value="F:protein serine/threonine phosphatase activity"/>
    <property type="evidence" value="ECO:0007669"/>
    <property type="project" value="UniProtKB-EC"/>
</dbReference>
<dbReference type="PANTHER" id="PTHR12320">
    <property type="entry name" value="PROTEIN PHOSPHATASE 2C"/>
    <property type="match status" value="1"/>
</dbReference>
<dbReference type="InterPro" id="IPR036457">
    <property type="entry name" value="PPM-type-like_dom_sf"/>
</dbReference>
<evidence type="ECO:0000313" key="3">
    <source>
        <dbReference type="EMBL" id="CAG9327147.1"/>
    </source>
</evidence>
<organism evidence="3 4">
    <name type="scientific">Blepharisma stoltei</name>
    <dbReference type="NCBI Taxonomy" id="1481888"/>
    <lineage>
        <taxon>Eukaryota</taxon>
        <taxon>Sar</taxon>
        <taxon>Alveolata</taxon>
        <taxon>Ciliophora</taxon>
        <taxon>Postciliodesmatophora</taxon>
        <taxon>Heterotrichea</taxon>
        <taxon>Heterotrichida</taxon>
        <taxon>Blepharismidae</taxon>
        <taxon>Blepharisma</taxon>
    </lineage>
</organism>
<protein>
    <recommendedName>
        <fullName evidence="1">Protein phosphatase</fullName>
        <ecNumber evidence="1">3.1.3.16</ecNumber>
    </recommendedName>
</protein>
<dbReference type="EC" id="3.1.3.16" evidence="1"/>
<dbReference type="PROSITE" id="PS51746">
    <property type="entry name" value="PPM_2"/>
    <property type="match status" value="1"/>
</dbReference>
<name>A0AAU9JIR6_9CILI</name>
<comment type="catalytic activity">
    <reaction evidence="1">
        <text>O-phospho-L-seryl-[protein] + H2O = L-seryl-[protein] + phosphate</text>
        <dbReference type="Rhea" id="RHEA:20629"/>
        <dbReference type="Rhea" id="RHEA-COMP:9863"/>
        <dbReference type="Rhea" id="RHEA-COMP:11604"/>
        <dbReference type="ChEBI" id="CHEBI:15377"/>
        <dbReference type="ChEBI" id="CHEBI:29999"/>
        <dbReference type="ChEBI" id="CHEBI:43474"/>
        <dbReference type="ChEBI" id="CHEBI:83421"/>
        <dbReference type="EC" id="3.1.3.16"/>
    </reaction>
</comment>
<dbReference type="SMART" id="SM00332">
    <property type="entry name" value="PP2Cc"/>
    <property type="match status" value="1"/>
</dbReference>
<sequence>MLTKLIRNFSQLKNYFKSAQHGVPGPEKINKLGEDAYFTSPEIISIADGVGGWTTIGIDPSKYSWELMNNVGKAFEALPEPQKYNARDILVEAAKNSKEIGSSTCALAILDKDEPKLYTANIGDSGFIIYRKKDENITLVAKSKEVTHDFNFPFQLGTNGDDPNKASFETFEVQDKDIIIMYTDGVGDNLHEEQITGIVSLSMNAEVNLKEIAEKLVKLAYEQSNNRMFKSPFMINAMKARMIWYGGKPDDITVVCGEVNLKSNE</sequence>
<dbReference type="SUPFAM" id="SSF81606">
    <property type="entry name" value="PP2C-like"/>
    <property type="match status" value="1"/>
</dbReference>
<evidence type="ECO:0000256" key="1">
    <source>
        <dbReference type="RuleBase" id="RU366020"/>
    </source>
</evidence>
<dbReference type="SMART" id="SM00331">
    <property type="entry name" value="PP2C_SIG"/>
    <property type="match status" value="1"/>
</dbReference>
<comment type="cofactor">
    <cofactor evidence="1">
        <name>Mg(2+)</name>
        <dbReference type="ChEBI" id="CHEBI:18420"/>
    </cofactor>
</comment>
<evidence type="ECO:0000259" key="2">
    <source>
        <dbReference type="PROSITE" id="PS51746"/>
    </source>
</evidence>
<proteinExistence type="inferred from homology"/>
<keyword evidence="1" id="KW-0479">Metal-binding</keyword>
<evidence type="ECO:0000313" key="4">
    <source>
        <dbReference type="Proteomes" id="UP001162131"/>
    </source>
</evidence>
<comment type="catalytic activity">
    <reaction evidence="1">
        <text>O-phospho-L-threonyl-[protein] + H2O = L-threonyl-[protein] + phosphate</text>
        <dbReference type="Rhea" id="RHEA:47004"/>
        <dbReference type="Rhea" id="RHEA-COMP:11060"/>
        <dbReference type="Rhea" id="RHEA-COMP:11605"/>
        <dbReference type="ChEBI" id="CHEBI:15377"/>
        <dbReference type="ChEBI" id="CHEBI:30013"/>
        <dbReference type="ChEBI" id="CHEBI:43474"/>
        <dbReference type="ChEBI" id="CHEBI:61977"/>
        <dbReference type="EC" id="3.1.3.16"/>
    </reaction>
</comment>
<comment type="caution">
    <text evidence="3">The sequence shown here is derived from an EMBL/GenBank/DDBJ whole genome shotgun (WGS) entry which is preliminary data.</text>
</comment>
<dbReference type="PANTHER" id="PTHR12320:SF1">
    <property type="entry name" value="PROTEIN PHOSPHATASE PTC7 HOMOLOG"/>
    <property type="match status" value="1"/>
</dbReference>
<reference evidence="3" key="1">
    <citation type="submission" date="2021-09" db="EMBL/GenBank/DDBJ databases">
        <authorList>
            <consortium name="AG Swart"/>
            <person name="Singh M."/>
            <person name="Singh A."/>
            <person name="Seah K."/>
            <person name="Emmerich C."/>
        </authorList>
    </citation>
    <scope>NUCLEOTIDE SEQUENCE</scope>
    <source>
        <strain evidence="3">ATCC30299</strain>
    </source>
</reference>
<keyword evidence="1" id="KW-0378">Hydrolase</keyword>